<evidence type="ECO:0000256" key="5">
    <source>
        <dbReference type="ARBA" id="ARBA00023163"/>
    </source>
</evidence>
<protein>
    <recommendedName>
        <fullName evidence="12">DNA-binding response regulator</fullName>
    </recommendedName>
</protein>
<dbReference type="PROSITE" id="PS50110">
    <property type="entry name" value="RESPONSE_REGULATORY"/>
    <property type="match status" value="1"/>
</dbReference>
<feature type="DNA-binding region" description="OmpR/PhoB-type" evidence="7">
    <location>
        <begin position="123"/>
        <end position="226"/>
    </location>
</feature>
<name>A0A2R5ETF8_9BACL</name>
<dbReference type="InterPro" id="IPR001789">
    <property type="entry name" value="Sig_transdc_resp-reg_receiver"/>
</dbReference>
<dbReference type="GO" id="GO:0000160">
    <property type="term" value="P:phosphorelay signal transduction system"/>
    <property type="evidence" value="ECO:0007669"/>
    <property type="project" value="UniProtKB-KW"/>
</dbReference>
<keyword evidence="3" id="KW-0805">Transcription regulation</keyword>
<dbReference type="Proteomes" id="UP000245202">
    <property type="component" value="Unassembled WGS sequence"/>
</dbReference>
<keyword evidence="4 7" id="KW-0238">DNA-binding</keyword>
<dbReference type="SMART" id="SM01043">
    <property type="entry name" value="BTAD"/>
    <property type="match status" value="1"/>
</dbReference>
<reference evidence="10 11" key="1">
    <citation type="submission" date="2017-08" db="EMBL/GenBank/DDBJ databases">
        <title>Substantial Increase in Enzyme Production by Combined Drug-Resistance Mutations in Paenibacillus agaridevorans.</title>
        <authorList>
            <person name="Tanaka Y."/>
            <person name="Funane K."/>
            <person name="Hosaka T."/>
            <person name="Shiwa Y."/>
            <person name="Fujita N."/>
            <person name="Miyazaki T."/>
            <person name="Yoshikawa H."/>
            <person name="Murakami K."/>
            <person name="Kasahara K."/>
            <person name="Inaoka T."/>
            <person name="Hiraga Y."/>
            <person name="Ochi K."/>
        </authorList>
    </citation>
    <scope>NUCLEOTIDE SEQUENCE [LARGE SCALE GENOMIC DNA]</scope>
    <source>
        <strain evidence="10 11">T-3040</strain>
    </source>
</reference>
<keyword evidence="11" id="KW-1185">Reference proteome</keyword>
<dbReference type="PROSITE" id="PS51755">
    <property type="entry name" value="OMPR_PHOB"/>
    <property type="match status" value="1"/>
</dbReference>
<dbReference type="SUPFAM" id="SSF52172">
    <property type="entry name" value="CheY-like"/>
    <property type="match status" value="1"/>
</dbReference>
<dbReference type="InterPro" id="IPR001867">
    <property type="entry name" value="OmpR/PhoB-type_DNA-bd"/>
</dbReference>
<dbReference type="InterPro" id="IPR036388">
    <property type="entry name" value="WH-like_DNA-bd_sf"/>
</dbReference>
<evidence type="ECO:0000256" key="1">
    <source>
        <dbReference type="ARBA" id="ARBA00005820"/>
    </source>
</evidence>
<dbReference type="InterPro" id="IPR016032">
    <property type="entry name" value="Sig_transdc_resp-reg_C-effctor"/>
</dbReference>
<dbReference type="InterPro" id="IPR051677">
    <property type="entry name" value="AfsR-DnrI-RedD_regulator"/>
</dbReference>
<keyword evidence="5" id="KW-0804">Transcription</keyword>
<evidence type="ECO:0008006" key="12">
    <source>
        <dbReference type="Google" id="ProtNLM"/>
    </source>
</evidence>
<dbReference type="SMART" id="SM00448">
    <property type="entry name" value="REC"/>
    <property type="match status" value="1"/>
</dbReference>
<evidence type="ECO:0000313" key="10">
    <source>
        <dbReference type="EMBL" id="GBG07053.1"/>
    </source>
</evidence>
<dbReference type="PANTHER" id="PTHR35807">
    <property type="entry name" value="TRANSCRIPTIONAL REGULATOR REDD-RELATED"/>
    <property type="match status" value="1"/>
</dbReference>
<evidence type="ECO:0000256" key="6">
    <source>
        <dbReference type="PROSITE-ProRule" id="PRU00169"/>
    </source>
</evidence>
<dbReference type="Pfam" id="PF00486">
    <property type="entry name" value="Trans_reg_C"/>
    <property type="match status" value="1"/>
</dbReference>
<evidence type="ECO:0000256" key="3">
    <source>
        <dbReference type="ARBA" id="ARBA00023015"/>
    </source>
</evidence>
<dbReference type="InterPro" id="IPR011006">
    <property type="entry name" value="CheY-like_superfamily"/>
</dbReference>
<proteinExistence type="inferred from homology"/>
<comment type="caution">
    <text evidence="10">The sequence shown here is derived from an EMBL/GenBank/DDBJ whole genome shotgun (WGS) entry which is preliminary data.</text>
</comment>
<dbReference type="EMBL" id="BDQX01000075">
    <property type="protein sequence ID" value="GBG07053.1"/>
    <property type="molecule type" value="Genomic_DNA"/>
</dbReference>
<feature type="domain" description="Response regulatory" evidence="8">
    <location>
        <begin position="2"/>
        <end position="116"/>
    </location>
</feature>
<dbReference type="InterPro" id="IPR011990">
    <property type="entry name" value="TPR-like_helical_dom_sf"/>
</dbReference>
<dbReference type="InterPro" id="IPR005158">
    <property type="entry name" value="BTAD"/>
</dbReference>
<evidence type="ECO:0000256" key="2">
    <source>
        <dbReference type="ARBA" id="ARBA00023012"/>
    </source>
</evidence>
<sequence length="373" mass="43034">MRVIVIDDEKAMHLVMNQMLSRIHDVEVAGCYQHPADAMEQIRNEDIDLVFIDINLGHDNGLEVARGLRSAHRELDIVFVTSHKEYAIDSFDSYPLDYMIKPVSQSRLEQTIARAAARIGEKSSVVDVPIGKLTVRALGGLEVKTEQGEPVKWISRKSMELFAYLLMHRGSPVSKSRIIEYIYPDMPIKNAAIYINTTVYQLRKSLHASGHKHIIANSLEQYWLLFDPIEADFVMFEDQVSQFSTLSAENIEAALACERLYTGELFDERSYVWAAPEQIRLHELYIRFAKQIGRWLLQHQKPEQAAILIKKLVSRSEWDEETHLLLLEAYGKLGDPAALARYYEHVTDLYQKELSIPTPIEFTKLYEHYREII</sequence>
<evidence type="ECO:0000256" key="4">
    <source>
        <dbReference type="ARBA" id="ARBA00023125"/>
    </source>
</evidence>
<dbReference type="PANTHER" id="PTHR35807:SF2">
    <property type="entry name" value="TRANSCRIPTIONAL ACTIVATOR DOMAIN"/>
    <property type="match status" value="1"/>
</dbReference>
<evidence type="ECO:0000259" key="9">
    <source>
        <dbReference type="PROSITE" id="PS51755"/>
    </source>
</evidence>
<evidence type="ECO:0000259" key="8">
    <source>
        <dbReference type="PROSITE" id="PS50110"/>
    </source>
</evidence>
<keyword evidence="6" id="KW-0597">Phosphoprotein</keyword>
<dbReference type="AlphaFoldDB" id="A0A2R5ETF8"/>
<feature type="domain" description="OmpR/PhoB-type" evidence="9">
    <location>
        <begin position="123"/>
        <end position="226"/>
    </location>
</feature>
<dbReference type="GO" id="GO:0006355">
    <property type="term" value="P:regulation of DNA-templated transcription"/>
    <property type="evidence" value="ECO:0007669"/>
    <property type="project" value="InterPro"/>
</dbReference>
<dbReference type="Pfam" id="PF03704">
    <property type="entry name" value="BTAD"/>
    <property type="match status" value="1"/>
</dbReference>
<organism evidence="10 11">
    <name type="scientific">Paenibacillus agaridevorans</name>
    <dbReference type="NCBI Taxonomy" id="171404"/>
    <lineage>
        <taxon>Bacteria</taxon>
        <taxon>Bacillati</taxon>
        <taxon>Bacillota</taxon>
        <taxon>Bacilli</taxon>
        <taxon>Bacillales</taxon>
        <taxon>Paenibacillaceae</taxon>
        <taxon>Paenibacillus</taxon>
    </lineage>
</organism>
<dbReference type="Gene3D" id="1.25.40.10">
    <property type="entry name" value="Tetratricopeptide repeat domain"/>
    <property type="match status" value="1"/>
</dbReference>
<feature type="modified residue" description="4-aspartylphosphate" evidence="6">
    <location>
        <position position="53"/>
    </location>
</feature>
<evidence type="ECO:0000256" key="7">
    <source>
        <dbReference type="PROSITE-ProRule" id="PRU01091"/>
    </source>
</evidence>
<gene>
    <name evidence="10" type="ORF">PAT3040_01601</name>
</gene>
<dbReference type="Pfam" id="PF00072">
    <property type="entry name" value="Response_reg"/>
    <property type="match status" value="1"/>
</dbReference>
<dbReference type="Gene3D" id="1.10.10.10">
    <property type="entry name" value="Winged helix-like DNA-binding domain superfamily/Winged helix DNA-binding domain"/>
    <property type="match status" value="1"/>
</dbReference>
<keyword evidence="2" id="KW-0902">Two-component regulatory system</keyword>
<dbReference type="SMART" id="SM00862">
    <property type="entry name" value="Trans_reg_C"/>
    <property type="match status" value="1"/>
</dbReference>
<comment type="similarity">
    <text evidence="1">Belongs to the AfsR/DnrI/RedD regulatory family.</text>
</comment>
<dbReference type="SUPFAM" id="SSF48452">
    <property type="entry name" value="TPR-like"/>
    <property type="match status" value="1"/>
</dbReference>
<dbReference type="RefSeq" id="WP_108992191.1">
    <property type="nucleotide sequence ID" value="NZ_BDQX01000075.1"/>
</dbReference>
<dbReference type="SUPFAM" id="SSF46894">
    <property type="entry name" value="C-terminal effector domain of the bipartite response regulators"/>
    <property type="match status" value="1"/>
</dbReference>
<dbReference type="Gene3D" id="3.40.50.2300">
    <property type="match status" value="1"/>
</dbReference>
<evidence type="ECO:0000313" key="11">
    <source>
        <dbReference type="Proteomes" id="UP000245202"/>
    </source>
</evidence>
<dbReference type="GO" id="GO:0003677">
    <property type="term" value="F:DNA binding"/>
    <property type="evidence" value="ECO:0007669"/>
    <property type="project" value="UniProtKB-UniRule"/>
</dbReference>
<accession>A0A2R5ETF8</accession>